<keyword evidence="8" id="KW-0282">Flagellum</keyword>
<dbReference type="GO" id="GO:0009424">
    <property type="term" value="C:bacterial-type flagellum hook"/>
    <property type="evidence" value="ECO:0007669"/>
    <property type="project" value="UniProtKB-UniRule"/>
</dbReference>
<protein>
    <recommendedName>
        <fullName evidence="5">Flagellar hook-associated protein 2</fullName>
        <shortName evidence="5">HAP2</shortName>
    </recommendedName>
    <alternativeName>
        <fullName evidence="5">Flagellar cap protein</fullName>
    </alternativeName>
</protein>
<evidence type="ECO:0000313" key="9">
    <source>
        <dbReference type="Proteomes" id="UP000054729"/>
    </source>
</evidence>
<dbReference type="InterPro" id="IPR003481">
    <property type="entry name" value="FliD_N"/>
</dbReference>
<dbReference type="EMBL" id="LNZB01000015">
    <property type="protein sequence ID" value="KTD82358.1"/>
    <property type="molecule type" value="Genomic_DNA"/>
</dbReference>
<dbReference type="PANTHER" id="PTHR30288:SF0">
    <property type="entry name" value="FLAGELLAR HOOK-ASSOCIATED PROTEIN 2"/>
    <property type="match status" value="1"/>
</dbReference>
<comment type="subunit">
    <text evidence="2 5">Homopentamer.</text>
</comment>
<comment type="function">
    <text evidence="5">Required for morphogenesis and for the elongation of the flagellar filament by facilitating polymerization of the flagellin monomers at the tip of growing filament. Forms a capping structure, which prevents flagellin subunits (transported through the central channel of the flagellum) from leaking out without polymerization at the distal end.</text>
</comment>
<evidence type="ECO:0000256" key="3">
    <source>
        <dbReference type="ARBA" id="ARBA00023054"/>
    </source>
</evidence>
<feature type="domain" description="Flagellar hook-associated protein 2 C-terminal" evidence="7">
    <location>
        <begin position="222"/>
        <end position="523"/>
    </location>
</feature>
<keyword evidence="3" id="KW-0175">Coiled coil</keyword>
<evidence type="ECO:0000256" key="5">
    <source>
        <dbReference type="RuleBase" id="RU362066"/>
    </source>
</evidence>
<comment type="similarity">
    <text evidence="1 5">Belongs to the FliD family.</text>
</comment>
<comment type="caution">
    <text evidence="8">The sequence shown here is derived from an EMBL/GenBank/DDBJ whole genome shotgun (WGS) entry which is preliminary data.</text>
</comment>
<dbReference type="GO" id="GO:0007155">
    <property type="term" value="P:cell adhesion"/>
    <property type="evidence" value="ECO:0007669"/>
    <property type="project" value="InterPro"/>
</dbReference>
<dbReference type="Pfam" id="PF07195">
    <property type="entry name" value="FliD_C"/>
    <property type="match status" value="1"/>
</dbReference>
<evidence type="ECO:0000256" key="4">
    <source>
        <dbReference type="ARBA" id="ARBA00023143"/>
    </source>
</evidence>
<dbReference type="InterPro" id="IPR010809">
    <property type="entry name" value="FliD_C"/>
</dbReference>
<name>A0A0W1AM19_9GAMM</name>
<evidence type="ECO:0000313" key="8">
    <source>
        <dbReference type="EMBL" id="KTD82358.1"/>
    </source>
</evidence>
<dbReference type="GO" id="GO:0071973">
    <property type="term" value="P:bacterial-type flagellum-dependent cell motility"/>
    <property type="evidence" value="ECO:0007669"/>
    <property type="project" value="TreeGrafter"/>
</dbReference>
<accession>A0A0W1AM19</accession>
<proteinExistence type="inferred from homology"/>
<keyword evidence="4 5" id="KW-0975">Bacterial flagellum</keyword>
<dbReference type="Pfam" id="PF02465">
    <property type="entry name" value="FliD_N"/>
    <property type="match status" value="1"/>
</dbReference>
<dbReference type="AlphaFoldDB" id="A0A0W1AM19"/>
<evidence type="ECO:0000259" key="7">
    <source>
        <dbReference type="Pfam" id="PF07195"/>
    </source>
</evidence>
<dbReference type="PANTHER" id="PTHR30288">
    <property type="entry name" value="FLAGELLAR CAP/ASSEMBLY PROTEIN FLID"/>
    <property type="match status" value="1"/>
</dbReference>
<feature type="domain" description="Flagellar hook-associated protein 2 N-terminal" evidence="6">
    <location>
        <begin position="10"/>
        <end position="107"/>
    </location>
</feature>
<keyword evidence="5" id="KW-0964">Secreted</keyword>
<dbReference type="STRING" id="66969.Lwal_0835"/>
<dbReference type="Proteomes" id="UP000054729">
    <property type="component" value="Unassembled WGS sequence"/>
</dbReference>
<keyword evidence="8" id="KW-0966">Cell projection</keyword>
<dbReference type="GO" id="GO:0005576">
    <property type="term" value="C:extracellular region"/>
    <property type="evidence" value="ECO:0007669"/>
    <property type="project" value="UniProtKB-SubCell"/>
</dbReference>
<organism evidence="8 9">
    <name type="scientific">Legionella waltersii</name>
    <dbReference type="NCBI Taxonomy" id="66969"/>
    <lineage>
        <taxon>Bacteria</taxon>
        <taxon>Pseudomonadati</taxon>
        <taxon>Pseudomonadota</taxon>
        <taxon>Gammaproteobacteria</taxon>
        <taxon>Legionellales</taxon>
        <taxon>Legionellaceae</taxon>
        <taxon>Legionella</taxon>
    </lineage>
</organism>
<reference evidence="8 9" key="1">
    <citation type="submission" date="2015-11" db="EMBL/GenBank/DDBJ databases">
        <title>Genomic analysis of 38 Legionella species identifies large and diverse effector repertoires.</title>
        <authorList>
            <person name="Burstein D."/>
            <person name="Amaro F."/>
            <person name="Zusman T."/>
            <person name="Lifshitz Z."/>
            <person name="Cohen O."/>
            <person name="Gilbert J.A."/>
            <person name="Pupko T."/>
            <person name="Shuman H.A."/>
            <person name="Segal G."/>
        </authorList>
    </citation>
    <scope>NUCLEOTIDE SEQUENCE [LARGE SCALE GENOMIC DNA]</scope>
    <source>
        <strain evidence="8 9">ATCC 51914</strain>
    </source>
</reference>
<sequence>MDLSAAGIGSGLDVKSLVTALVQAEITPMQTRHDNRLKDVNTSLSAVGQLRSYLSNFQASLAKLSDFSKFYTYKSTISDPDYLSATLSSEAAKGTYQVEVQKLAQQQSLASTTMTNTGSGTLTIQFGTYNAGKTTFTPNASEAAINVTIAPGNDSLAAVRDAINATNSGVTASIVQDSSGSKLTITSNKSGENYSMKISGTVASLNYDPTTGINALTETLGAQNSLVKINGLTISQSTNQVKDAISGVTLNLKKAEVGKTISFAVDDNKDQMTSLINEFVKQYNDTVTFLTNLTGYNTTTKQGGVFQGDPQFRNLKMNITKLATSQLATNNGAINSLADLGIVTNKQGLLEVKQDKLNAALTNNYQSIGNLFAKTAKASDSGVVVNSVNSTVKAGSYSLVLSAYTPGVSMSGTIGGLSASSTDGVTLTGSGSLSGLSVNILSGSTGTRGQVVVTDGIAVQLNTLLKTYMDTKGDLDQRTDQLNNQVKSLSKVQDDIDARTKTLQSRFLSQFTALDILLTSMQSTSSYLTQQLANLPQSKSK</sequence>
<dbReference type="GO" id="GO:0009421">
    <property type="term" value="C:bacterial-type flagellum filament cap"/>
    <property type="evidence" value="ECO:0007669"/>
    <property type="project" value="InterPro"/>
</dbReference>
<evidence type="ECO:0000256" key="2">
    <source>
        <dbReference type="ARBA" id="ARBA00011255"/>
    </source>
</evidence>
<gene>
    <name evidence="8" type="primary">fliD</name>
    <name evidence="8" type="ORF">Lwal_0835</name>
</gene>
<dbReference type="OrthoDB" id="9810816at2"/>
<keyword evidence="9" id="KW-1185">Reference proteome</keyword>
<dbReference type="PATRIC" id="fig|66969.6.peg.909"/>
<comment type="subcellular location">
    <subcellularLocation>
        <location evidence="5">Secreted</location>
    </subcellularLocation>
    <subcellularLocation>
        <location evidence="5">Bacterial flagellum</location>
    </subcellularLocation>
</comment>
<keyword evidence="8" id="KW-0969">Cilium</keyword>
<evidence type="ECO:0000256" key="1">
    <source>
        <dbReference type="ARBA" id="ARBA00009764"/>
    </source>
</evidence>
<dbReference type="InterPro" id="IPR040026">
    <property type="entry name" value="FliD"/>
</dbReference>
<evidence type="ECO:0000259" key="6">
    <source>
        <dbReference type="Pfam" id="PF02465"/>
    </source>
</evidence>
<dbReference type="RefSeq" id="WP_058479653.1">
    <property type="nucleotide sequence ID" value="NZ_CAAAIQ010000006.1"/>
</dbReference>